<feature type="domain" description="DUF397" evidence="2">
    <location>
        <begin position="21"/>
        <end position="66"/>
    </location>
</feature>
<evidence type="ECO:0000256" key="1">
    <source>
        <dbReference type="SAM" id="MobiDB-lite"/>
    </source>
</evidence>
<dbReference type="Proteomes" id="UP000279275">
    <property type="component" value="Unassembled WGS sequence"/>
</dbReference>
<reference evidence="3 4" key="1">
    <citation type="submission" date="2018-10" db="EMBL/GenBank/DDBJ databases">
        <title>Isolation from cow dung.</title>
        <authorList>
            <person name="Ling L."/>
        </authorList>
    </citation>
    <scope>NUCLEOTIDE SEQUENCE [LARGE SCALE GENOMIC DNA]</scope>
    <source>
        <strain evidence="3 4">NEAU-LL90</strain>
    </source>
</reference>
<comment type="caution">
    <text evidence="3">The sequence shown here is derived from an EMBL/GenBank/DDBJ whole genome shotgun (WGS) entry which is preliminary data.</text>
</comment>
<dbReference type="EMBL" id="RFFH01000023">
    <property type="protein sequence ID" value="RMI28227.1"/>
    <property type="molecule type" value="Genomic_DNA"/>
</dbReference>
<gene>
    <name evidence="3" type="ORF">EBN03_30690</name>
</gene>
<protein>
    <submittedName>
        <fullName evidence="3">DUF397 domain-containing protein</fullName>
    </submittedName>
</protein>
<dbReference type="AlphaFoldDB" id="A0A3M2KRE6"/>
<evidence type="ECO:0000259" key="2">
    <source>
        <dbReference type="Pfam" id="PF04149"/>
    </source>
</evidence>
<name>A0A3M2KRE6_9NOCA</name>
<sequence length="76" mass="7785">MAAADGQAKNREIEPDAVWQRSGDGTGAVEVAFLASGNIGLRSAAEPDGPVLIFTPGEWRAFVLGAADGEFARPGA</sequence>
<dbReference type="RefSeq" id="WP_122191665.1">
    <property type="nucleotide sequence ID" value="NZ_RFFH01000023.1"/>
</dbReference>
<organism evidence="3 4">
    <name type="scientific">Nocardia stercoris</name>
    <dbReference type="NCBI Taxonomy" id="2483361"/>
    <lineage>
        <taxon>Bacteria</taxon>
        <taxon>Bacillati</taxon>
        <taxon>Actinomycetota</taxon>
        <taxon>Actinomycetes</taxon>
        <taxon>Mycobacteriales</taxon>
        <taxon>Nocardiaceae</taxon>
        <taxon>Nocardia</taxon>
    </lineage>
</organism>
<dbReference type="OrthoDB" id="4299240at2"/>
<proteinExistence type="predicted"/>
<dbReference type="InterPro" id="IPR007278">
    <property type="entry name" value="DUF397"/>
</dbReference>
<evidence type="ECO:0000313" key="3">
    <source>
        <dbReference type="EMBL" id="RMI28227.1"/>
    </source>
</evidence>
<keyword evidence="4" id="KW-1185">Reference proteome</keyword>
<dbReference type="Pfam" id="PF04149">
    <property type="entry name" value="DUF397"/>
    <property type="match status" value="1"/>
</dbReference>
<evidence type="ECO:0000313" key="4">
    <source>
        <dbReference type="Proteomes" id="UP000279275"/>
    </source>
</evidence>
<feature type="region of interest" description="Disordered" evidence="1">
    <location>
        <begin position="1"/>
        <end position="22"/>
    </location>
</feature>
<accession>A0A3M2KRE6</accession>